<feature type="transmembrane region" description="Helical" evidence="6">
    <location>
        <begin position="12"/>
        <end position="32"/>
    </location>
</feature>
<keyword evidence="3 6" id="KW-0812">Transmembrane</keyword>
<organism evidence="7 8">
    <name type="scientific">Actibacterium pelagium</name>
    <dbReference type="NCBI Taxonomy" id="2029103"/>
    <lineage>
        <taxon>Bacteria</taxon>
        <taxon>Pseudomonadati</taxon>
        <taxon>Pseudomonadota</taxon>
        <taxon>Alphaproteobacteria</taxon>
        <taxon>Rhodobacterales</taxon>
        <taxon>Roseobacteraceae</taxon>
        <taxon>Actibacterium</taxon>
    </lineage>
</organism>
<evidence type="ECO:0000256" key="3">
    <source>
        <dbReference type="ARBA" id="ARBA00022692"/>
    </source>
</evidence>
<dbReference type="AlphaFoldDB" id="A0A917AFG9"/>
<dbReference type="Pfam" id="PF03739">
    <property type="entry name" value="LptF_LptG"/>
    <property type="match status" value="1"/>
</dbReference>
<gene>
    <name evidence="7" type="ORF">GCM10011517_10410</name>
</gene>
<reference evidence="7" key="2">
    <citation type="submission" date="2020-09" db="EMBL/GenBank/DDBJ databases">
        <authorList>
            <person name="Sun Q."/>
            <person name="Zhou Y."/>
        </authorList>
    </citation>
    <scope>NUCLEOTIDE SEQUENCE</scope>
    <source>
        <strain evidence="7">CGMCC 1.16012</strain>
    </source>
</reference>
<feature type="transmembrane region" description="Helical" evidence="6">
    <location>
        <begin position="313"/>
        <end position="331"/>
    </location>
</feature>
<comment type="subcellular location">
    <subcellularLocation>
        <location evidence="1">Cell membrane</location>
        <topology evidence="1">Multi-pass membrane protein</topology>
    </subcellularLocation>
</comment>
<evidence type="ECO:0000256" key="2">
    <source>
        <dbReference type="ARBA" id="ARBA00022475"/>
    </source>
</evidence>
<accession>A0A917AFG9</accession>
<dbReference type="InterPro" id="IPR030922">
    <property type="entry name" value="LptF"/>
</dbReference>
<feature type="transmembrane region" description="Helical" evidence="6">
    <location>
        <begin position="282"/>
        <end position="301"/>
    </location>
</feature>
<evidence type="ECO:0000313" key="7">
    <source>
        <dbReference type="EMBL" id="GGE44718.1"/>
    </source>
</evidence>
<name>A0A917AFG9_9RHOB</name>
<dbReference type="Proteomes" id="UP000606730">
    <property type="component" value="Unassembled WGS sequence"/>
</dbReference>
<dbReference type="GO" id="GO:0055085">
    <property type="term" value="P:transmembrane transport"/>
    <property type="evidence" value="ECO:0007669"/>
    <property type="project" value="InterPro"/>
</dbReference>
<keyword evidence="5 6" id="KW-0472">Membrane</keyword>
<dbReference type="PANTHER" id="PTHR33529">
    <property type="entry name" value="SLR0882 PROTEIN-RELATED"/>
    <property type="match status" value="1"/>
</dbReference>
<evidence type="ECO:0000256" key="5">
    <source>
        <dbReference type="ARBA" id="ARBA00023136"/>
    </source>
</evidence>
<dbReference type="EMBL" id="BMKN01000001">
    <property type="protein sequence ID" value="GGE44718.1"/>
    <property type="molecule type" value="Genomic_DNA"/>
</dbReference>
<proteinExistence type="predicted"/>
<evidence type="ECO:0000256" key="6">
    <source>
        <dbReference type="SAM" id="Phobius"/>
    </source>
</evidence>
<evidence type="ECO:0000313" key="8">
    <source>
        <dbReference type="Proteomes" id="UP000606730"/>
    </source>
</evidence>
<reference evidence="7" key="1">
    <citation type="journal article" date="2014" name="Int. J. Syst. Evol. Microbiol.">
        <title>Complete genome sequence of Corynebacterium casei LMG S-19264T (=DSM 44701T), isolated from a smear-ripened cheese.</title>
        <authorList>
            <consortium name="US DOE Joint Genome Institute (JGI-PGF)"/>
            <person name="Walter F."/>
            <person name="Albersmeier A."/>
            <person name="Kalinowski J."/>
            <person name="Ruckert C."/>
        </authorList>
    </citation>
    <scope>NUCLEOTIDE SEQUENCE</scope>
    <source>
        <strain evidence="7">CGMCC 1.16012</strain>
    </source>
</reference>
<feature type="transmembrane region" description="Helical" evidence="6">
    <location>
        <begin position="343"/>
        <end position="361"/>
    </location>
</feature>
<keyword evidence="4 6" id="KW-1133">Transmembrane helix</keyword>
<comment type="caution">
    <text evidence="7">The sequence shown here is derived from an EMBL/GenBank/DDBJ whole genome shotgun (WGS) entry which is preliminary data.</text>
</comment>
<dbReference type="PANTHER" id="PTHR33529:SF6">
    <property type="entry name" value="YJGP_YJGQ FAMILY PERMEASE"/>
    <property type="match status" value="1"/>
</dbReference>
<evidence type="ECO:0000256" key="4">
    <source>
        <dbReference type="ARBA" id="ARBA00022989"/>
    </source>
</evidence>
<sequence>MDPVKTFDRYLLSQLTLLFGFFSLVLVSVYWVNRAALLFEELIGDGQSASVFLEFTALALPNVIRLVLPISAFTATIFVINRMSSESELVVARSMGFSPFRMMRAVVVFGLMVTVLISILNHILVPISRSELADRRQAIANNDAAKLLREGRFIHPGNGITFFVGEITDQGQLNGVYLLDASNEARQITYIANQALLVPSEEGLKLIMFEGTSQTLRTSDQRLTTTRFKDAVYDLQGLADTGRRNVRIEELSTQELITPTPWQVHHMNSSRAEFLYEGHARIAQPFLALAGAMIGFAALMLGQYSRFGFGRQIAFAIFLLIVLQLIDNAASDLARQSDKSWPVVYLSPIIGVLMAIGLLFISQGTKRSHNATETEVES</sequence>
<feature type="transmembrane region" description="Helical" evidence="6">
    <location>
        <begin position="102"/>
        <end position="124"/>
    </location>
</feature>
<dbReference type="InterPro" id="IPR005495">
    <property type="entry name" value="LptG/LptF_permease"/>
</dbReference>
<dbReference type="GO" id="GO:0015920">
    <property type="term" value="P:lipopolysaccharide transport"/>
    <property type="evidence" value="ECO:0007669"/>
    <property type="project" value="TreeGrafter"/>
</dbReference>
<keyword evidence="8" id="KW-1185">Reference proteome</keyword>
<keyword evidence="2" id="KW-1003">Cell membrane</keyword>
<dbReference type="RefSeq" id="WP_233133109.1">
    <property type="nucleotide sequence ID" value="NZ_NSBU01000007.1"/>
</dbReference>
<dbReference type="GO" id="GO:0043190">
    <property type="term" value="C:ATP-binding cassette (ABC) transporter complex"/>
    <property type="evidence" value="ECO:0007669"/>
    <property type="project" value="InterPro"/>
</dbReference>
<dbReference type="NCBIfam" id="TIGR04407">
    <property type="entry name" value="LptF_YjgP"/>
    <property type="match status" value="1"/>
</dbReference>
<evidence type="ECO:0000256" key="1">
    <source>
        <dbReference type="ARBA" id="ARBA00004651"/>
    </source>
</evidence>
<protein>
    <submittedName>
        <fullName evidence="7">LPS export ABC transporter permease LptF</fullName>
    </submittedName>
</protein>